<dbReference type="PROSITE" id="PS50801">
    <property type="entry name" value="STAS"/>
    <property type="match status" value="1"/>
</dbReference>
<organism evidence="3 4">
    <name type="scientific">Pseudokineococcus lusitanus</name>
    <dbReference type="NCBI Taxonomy" id="763993"/>
    <lineage>
        <taxon>Bacteria</taxon>
        <taxon>Bacillati</taxon>
        <taxon>Actinomycetota</taxon>
        <taxon>Actinomycetes</taxon>
        <taxon>Kineosporiales</taxon>
        <taxon>Kineosporiaceae</taxon>
        <taxon>Pseudokineococcus</taxon>
    </lineage>
</organism>
<feature type="domain" description="STAS" evidence="2">
    <location>
        <begin position="27"/>
        <end position="111"/>
    </location>
</feature>
<protein>
    <submittedName>
        <fullName evidence="3">Anti-anti-sigma factor</fullName>
    </submittedName>
</protein>
<dbReference type="Gene3D" id="3.30.750.24">
    <property type="entry name" value="STAS domain"/>
    <property type="match status" value="1"/>
</dbReference>
<accession>A0A3N1GX34</accession>
<sequence>MSADAAAGALAPSGPPAVRADPDEPGVLRLAGDVDHAAVVAAEPLVASLAGTVRVVDVGEVAFVDSAGVDLVLRLRAAAPDGRLVLRDVVPDGLVASLLALLGLTGAFSYA</sequence>
<dbReference type="RefSeq" id="WP_158674291.1">
    <property type="nucleotide sequence ID" value="NZ_RJKN01000006.1"/>
</dbReference>
<reference evidence="3 4" key="1">
    <citation type="journal article" date="2015" name="Stand. Genomic Sci.">
        <title>Genomic Encyclopedia of Bacterial and Archaeal Type Strains, Phase III: the genomes of soil and plant-associated and newly described type strains.</title>
        <authorList>
            <person name="Whitman W.B."/>
            <person name="Woyke T."/>
            <person name="Klenk H.P."/>
            <person name="Zhou Y."/>
            <person name="Lilburn T.G."/>
            <person name="Beck B.J."/>
            <person name="De Vos P."/>
            <person name="Vandamme P."/>
            <person name="Eisen J.A."/>
            <person name="Garrity G."/>
            <person name="Hugenholtz P."/>
            <person name="Kyrpides N.C."/>
        </authorList>
    </citation>
    <scope>NUCLEOTIDE SEQUENCE [LARGE SCALE GENOMIC DNA]</scope>
    <source>
        <strain evidence="3 4">CECT 7306</strain>
    </source>
</reference>
<dbReference type="OrthoDB" id="3622319at2"/>
<name>A0A3N1GX34_9ACTN</name>
<dbReference type="AlphaFoldDB" id="A0A3N1GX34"/>
<feature type="region of interest" description="Disordered" evidence="1">
    <location>
        <begin position="1"/>
        <end position="24"/>
    </location>
</feature>
<feature type="compositionally biased region" description="Low complexity" evidence="1">
    <location>
        <begin position="1"/>
        <end position="12"/>
    </location>
</feature>
<evidence type="ECO:0000313" key="3">
    <source>
        <dbReference type="EMBL" id="ROP34706.1"/>
    </source>
</evidence>
<dbReference type="InterPro" id="IPR058548">
    <property type="entry name" value="MlaB-like_STAS"/>
</dbReference>
<keyword evidence="4" id="KW-1185">Reference proteome</keyword>
<comment type="caution">
    <text evidence="3">The sequence shown here is derived from an EMBL/GenBank/DDBJ whole genome shotgun (WGS) entry which is preliminary data.</text>
</comment>
<dbReference type="SUPFAM" id="SSF52091">
    <property type="entry name" value="SpoIIaa-like"/>
    <property type="match status" value="1"/>
</dbReference>
<dbReference type="Pfam" id="PF13466">
    <property type="entry name" value="STAS_2"/>
    <property type="match status" value="1"/>
</dbReference>
<dbReference type="EMBL" id="RJKN01000006">
    <property type="protein sequence ID" value="ROP34706.1"/>
    <property type="molecule type" value="Genomic_DNA"/>
</dbReference>
<dbReference type="InterPro" id="IPR002645">
    <property type="entry name" value="STAS_dom"/>
</dbReference>
<dbReference type="InterPro" id="IPR036513">
    <property type="entry name" value="STAS_dom_sf"/>
</dbReference>
<evidence type="ECO:0000256" key="1">
    <source>
        <dbReference type="SAM" id="MobiDB-lite"/>
    </source>
</evidence>
<evidence type="ECO:0000259" key="2">
    <source>
        <dbReference type="PROSITE" id="PS50801"/>
    </source>
</evidence>
<evidence type="ECO:0000313" key="4">
    <source>
        <dbReference type="Proteomes" id="UP000276232"/>
    </source>
</evidence>
<dbReference type="InParanoid" id="A0A3N1GX34"/>
<dbReference type="Proteomes" id="UP000276232">
    <property type="component" value="Unassembled WGS sequence"/>
</dbReference>
<gene>
    <name evidence="3" type="ORF">EDC03_2527</name>
</gene>
<proteinExistence type="predicted"/>